<comment type="caution">
    <text evidence="3">The sequence shown here is derived from an EMBL/GenBank/DDBJ whole genome shotgun (WGS) entry which is preliminary data.</text>
</comment>
<dbReference type="PANTHER" id="PTHR24216">
    <property type="entry name" value="PAXILLIN-RELATED"/>
    <property type="match status" value="1"/>
</dbReference>
<feature type="region of interest" description="Disordered" evidence="1">
    <location>
        <begin position="1023"/>
        <end position="1048"/>
    </location>
</feature>
<feature type="compositionally biased region" description="Basic and acidic residues" evidence="1">
    <location>
        <begin position="116"/>
        <end position="126"/>
    </location>
</feature>
<feature type="compositionally biased region" description="Polar residues" evidence="1">
    <location>
        <begin position="1106"/>
        <end position="1128"/>
    </location>
</feature>
<keyword evidence="4" id="KW-1185">Reference proteome</keyword>
<dbReference type="CDD" id="cd22249">
    <property type="entry name" value="UDM1_RNF168_RNF169-like"/>
    <property type="match status" value="1"/>
</dbReference>
<evidence type="ECO:0000313" key="3">
    <source>
        <dbReference type="EMBL" id="KAK2959378.1"/>
    </source>
</evidence>
<feature type="region of interest" description="Disordered" evidence="1">
    <location>
        <begin position="64"/>
        <end position="148"/>
    </location>
</feature>
<proteinExistence type="predicted"/>
<feature type="domain" description="Methyltransferase" evidence="2">
    <location>
        <begin position="545"/>
        <end position="741"/>
    </location>
</feature>
<dbReference type="PANTHER" id="PTHR24216:SF65">
    <property type="entry name" value="PAXILLIN-LIKE PROTEIN 1"/>
    <property type="match status" value="1"/>
</dbReference>
<name>A0ABQ9Y6Q3_9EUKA</name>
<reference evidence="3 4" key="1">
    <citation type="journal article" date="2022" name="bioRxiv">
        <title>Genomics of Preaxostyla Flagellates Illuminates Evolutionary Transitions and the Path Towards Mitochondrial Loss.</title>
        <authorList>
            <person name="Novak L.V.F."/>
            <person name="Treitli S.C."/>
            <person name="Pyrih J."/>
            <person name="Halakuc P."/>
            <person name="Pipaliya S.V."/>
            <person name="Vacek V."/>
            <person name="Brzon O."/>
            <person name="Soukal P."/>
            <person name="Eme L."/>
            <person name="Dacks J.B."/>
            <person name="Karnkowska A."/>
            <person name="Elias M."/>
            <person name="Hampl V."/>
        </authorList>
    </citation>
    <scope>NUCLEOTIDE SEQUENCE [LARGE SCALE GENOMIC DNA]</scope>
    <source>
        <strain evidence="3">NAU3</strain>
        <tissue evidence="3">Gut</tissue>
    </source>
</reference>
<feature type="compositionally biased region" description="Pro residues" evidence="1">
    <location>
        <begin position="137"/>
        <end position="148"/>
    </location>
</feature>
<dbReference type="InterPro" id="IPR029063">
    <property type="entry name" value="SAM-dependent_MTases_sf"/>
</dbReference>
<protein>
    <recommendedName>
        <fullName evidence="2">Methyltransferase domain-containing protein</fullName>
    </recommendedName>
</protein>
<feature type="region of interest" description="Disordered" evidence="1">
    <location>
        <begin position="163"/>
        <end position="228"/>
    </location>
</feature>
<feature type="region of interest" description="Disordered" evidence="1">
    <location>
        <begin position="1098"/>
        <end position="1166"/>
    </location>
</feature>
<dbReference type="SUPFAM" id="SSF54928">
    <property type="entry name" value="RNA-binding domain, RBD"/>
    <property type="match status" value="1"/>
</dbReference>
<feature type="compositionally biased region" description="Low complexity" evidence="1">
    <location>
        <begin position="1137"/>
        <end position="1166"/>
    </location>
</feature>
<organism evidence="3 4">
    <name type="scientific">Blattamonas nauphoetae</name>
    <dbReference type="NCBI Taxonomy" id="2049346"/>
    <lineage>
        <taxon>Eukaryota</taxon>
        <taxon>Metamonada</taxon>
        <taxon>Preaxostyla</taxon>
        <taxon>Oxymonadida</taxon>
        <taxon>Blattamonas</taxon>
    </lineage>
</organism>
<gene>
    <name evidence="3" type="ORF">BLNAU_5687</name>
</gene>
<dbReference type="Proteomes" id="UP001281761">
    <property type="component" value="Unassembled WGS sequence"/>
</dbReference>
<evidence type="ECO:0000259" key="2">
    <source>
        <dbReference type="Pfam" id="PF13679"/>
    </source>
</evidence>
<evidence type="ECO:0000256" key="1">
    <source>
        <dbReference type="SAM" id="MobiDB-lite"/>
    </source>
</evidence>
<dbReference type="InterPro" id="IPR012677">
    <property type="entry name" value="Nucleotide-bd_a/b_plait_sf"/>
</dbReference>
<evidence type="ECO:0000313" key="4">
    <source>
        <dbReference type="Proteomes" id="UP001281761"/>
    </source>
</evidence>
<feature type="compositionally biased region" description="Basic and acidic residues" evidence="1">
    <location>
        <begin position="199"/>
        <end position="228"/>
    </location>
</feature>
<accession>A0ABQ9Y6Q3</accession>
<dbReference type="InterPro" id="IPR025714">
    <property type="entry name" value="Methyltranfer_dom"/>
</dbReference>
<dbReference type="Gene3D" id="3.30.70.330">
    <property type="match status" value="1"/>
</dbReference>
<feature type="compositionally biased region" description="Polar residues" evidence="1">
    <location>
        <begin position="973"/>
        <end position="996"/>
    </location>
</feature>
<feature type="compositionally biased region" description="Low complexity" evidence="1">
    <location>
        <begin position="166"/>
        <end position="180"/>
    </location>
</feature>
<dbReference type="InterPro" id="IPR035979">
    <property type="entry name" value="RBD_domain_sf"/>
</dbReference>
<sequence length="1166" mass="128851">MTSSSTDTLRKLDIQNTLSSLPFLTDEILDVLDAPDVQIALDRLFQRLTPEVLSKRIELNKFPKQNKASPPLSSSLSMPSPAQRSSVGYPSSTSSQSSGHGSQSPPSVHSLSHSLSSREKWEKTQREQFSSQQPTLTSPPPLAAPHIPLMPQPVMELEASEPLVNPSPKAASISPQAASISPPPQNLEQSPPMSMSRSESMRERWRLQRESEKAREAEEKAQENERKRSEAIEALRRFQEQEAARISDDSDESEEQRRLKALEGTIDPLLHPLAAQSSTIFLRGNPGLSKNGRPSIYASAAQLLQLPQIQEDSLWTFLQLWSDGKASDGDATRLLFLDSAFSPSSSPILTSLFSAYRRFYNMHCDCSVENTEISHIHLHQLRQMISTGDASSPLQTLSPHLPLSQIDCEDLTKPQLLPVLVHLLHRHSSLYNPITRKVISADARKLLNVAGTPSPLSAEEQRLFDSLLAACTPALRTIHLSSNARALLPHALPPPHAVSPLSTPAAIDPVTHTLVTIITNTLQAAQPPRPTPTREDEIEQFYSTKKTPQVAKLEDFLSSFLHLHHNPTHRNTILIDVAGGNGLFSICAALLFGVEAVVVDVNQTALQAGLGVVRQLSETSSDAHRAVAEWQQKNRAWLDEKCVTKQTGSSLAGRVHFLHCDCSTLLNFLDHPSQPSTASTSFLSFLFAHSTSIGASAPALTQQHRLCFFGLHSCGGLSDLAIRLARHTHSPFFVVPCCYNKHPSFAMVEETNTFWAIDAVLPEDTQPASAGEGERRTKTDDPTPSLVAVLEAASPALEPLAFLRRLCEMNNARNPDLFQRRARLAALLYKLAFVTECWRGMGESSKEEMWAKSRNMTEESSLFVWGLTSHTKASEIYSFFDYCGTIKSCFDIMVKTDKGPQRYIQLDFEDQSSIQIAIVLQDVVVGDSKISVSQDLPGDLKGEIISKTLVEDGDSQTPQETPKQIHSDPPQEHQPQIQTQFTVPPSNVPETKQISPTPTPPQEQKGLFSSIWNATKELGKKAVDSVQQFDERHQSSRVPRENGERKHLEIGEQVIEQKTQEFQERVEENDPIEAGVEAIATGMGKLWRGFSSWTQNATNKLFDGSRGSTSQPSTLPHQQPSSQPMETHQNSKDESVQEPSQSPSEHQDSESTPIPQQPFSIPSPSE</sequence>
<feature type="region of interest" description="Disordered" evidence="1">
    <location>
        <begin position="952"/>
        <end position="1005"/>
    </location>
</feature>
<dbReference type="Pfam" id="PF13679">
    <property type="entry name" value="Methyltransf_32"/>
    <property type="match status" value="1"/>
</dbReference>
<feature type="compositionally biased region" description="Low complexity" evidence="1">
    <location>
        <begin position="68"/>
        <end position="115"/>
    </location>
</feature>
<dbReference type="EMBL" id="JARBJD010000030">
    <property type="protein sequence ID" value="KAK2959378.1"/>
    <property type="molecule type" value="Genomic_DNA"/>
</dbReference>
<dbReference type="SUPFAM" id="SSF53335">
    <property type="entry name" value="S-adenosyl-L-methionine-dependent methyltransferases"/>
    <property type="match status" value="1"/>
</dbReference>